<dbReference type="Pfam" id="PF13279">
    <property type="entry name" value="4HBT_2"/>
    <property type="match status" value="1"/>
</dbReference>
<evidence type="ECO:0000256" key="1">
    <source>
        <dbReference type="ARBA" id="ARBA00005953"/>
    </source>
</evidence>
<evidence type="ECO:0000256" key="2">
    <source>
        <dbReference type="ARBA" id="ARBA00022801"/>
    </source>
</evidence>
<sequence length="172" mass="18784">MITLFVRFVARMGLYPGRVSTPIQTPPPARPRPELTDRSLYPRWYEISTRFGDMDPAKHVNNVAIAQLYEEGRVRFHRERAGNDPIAVVVAQIAIHYLGEVHYPAPVQIGTGAAHVGRSSFTTSQALFQGGICVGLAQTTAVVVDGDGAATPLPDWFRAYLEQSRIGAPVSA</sequence>
<dbReference type="GO" id="GO:0047617">
    <property type="term" value="F:fatty acyl-CoA hydrolase activity"/>
    <property type="evidence" value="ECO:0007669"/>
    <property type="project" value="TreeGrafter"/>
</dbReference>
<gene>
    <name evidence="3" type="ORF">GEV26_09360</name>
</gene>
<evidence type="ECO:0000313" key="4">
    <source>
        <dbReference type="Proteomes" id="UP000392064"/>
    </source>
</evidence>
<keyword evidence="4" id="KW-1185">Reference proteome</keyword>
<dbReference type="CDD" id="cd00586">
    <property type="entry name" value="4HBT"/>
    <property type="match status" value="1"/>
</dbReference>
<evidence type="ECO:0000313" key="3">
    <source>
        <dbReference type="EMBL" id="QGG41551.1"/>
    </source>
</evidence>
<dbReference type="KEGG" id="aef:GEV26_09360"/>
<dbReference type="PANTHER" id="PTHR31793:SF27">
    <property type="entry name" value="NOVEL THIOESTERASE SUPERFAMILY DOMAIN AND SAPOSIN A-TYPE DOMAIN CONTAINING PROTEIN (0610012H03RIK)"/>
    <property type="match status" value="1"/>
</dbReference>
<organism evidence="3 4">
    <name type="scientific">Aeromicrobium yanjiei</name>
    <dbReference type="NCBI Taxonomy" id="2662028"/>
    <lineage>
        <taxon>Bacteria</taxon>
        <taxon>Bacillati</taxon>
        <taxon>Actinomycetota</taxon>
        <taxon>Actinomycetes</taxon>
        <taxon>Propionibacteriales</taxon>
        <taxon>Nocardioidaceae</taxon>
        <taxon>Aeromicrobium</taxon>
    </lineage>
</organism>
<keyword evidence="2" id="KW-0378">Hydrolase</keyword>
<dbReference type="Proteomes" id="UP000392064">
    <property type="component" value="Chromosome"/>
</dbReference>
<dbReference type="PANTHER" id="PTHR31793">
    <property type="entry name" value="4-HYDROXYBENZOYL-COA THIOESTERASE FAMILY MEMBER"/>
    <property type="match status" value="1"/>
</dbReference>
<comment type="similarity">
    <text evidence="1">Belongs to the 4-hydroxybenzoyl-CoA thioesterase family.</text>
</comment>
<proteinExistence type="inferred from homology"/>
<protein>
    <submittedName>
        <fullName evidence="3">Acyl-CoA thioesterase</fullName>
    </submittedName>
</protein>
<dbReference type="EMBL" id="CP045737">
    <property type="protein sequence ID" value="QGG41551.1"/>
    <property type="molecule type" value="Genomic_DNA"/>
</dbReference>
<dbReference type="SUPFAM" id="SSF54637">
    <property type="entry name" value="Thioesterase/thiol ester dehydrase-isomerase"/>
    <property type="match status" value="1"/>
</dbReference>
<dbReference type="InterPro" id="IPR050563">
    <property type="entry name" value="4-hydroxybenzoyl-CoA_TE"/>
</dbReference>
<accession>A0A5Q2MIG5</accession>
<name>A0A5Q2MIG5_9ACTN</name>
<dbReference type="AlphaFoldDB" id="A0A5Q2MIG5"/>
<dbReference type="Gene3D" id="3.10.129.10">
    <property type="entry name" value="Hotdog Thioesterase"/>
    <property type="match status" value="1"/>
</dbReference>
<reference evidence="3 4" key="1">
    <citation type="submission" date="2019-11" db="EMBL/GenBank/DDBJ databases">
        <authorList>
            <person name="Li J."/>
        </authorList>
    </citation>
    <scope>NUCLEOTIDE SEQUENCE [LARGE SCALE GENOMIC DNA]</scope>
    <source>
        <strain evidence="3 4">MF47</strain>
    </source>
</reference>
<dbReference type="InterPro" id="IPR029069">
    <property type="entry name" value="HotDog_dom_sf"/>
</dbReference>